<organism evidence="1 2">
    <name type="scientific">Candidatus Geothrix odensensis</name>
    <dbReference type="NCBI Taxonomy" id="2954440"/>
    <lineage>
        <taxon>Bacteria</taxon>
        <taxon>Pseudomonadati</taxon>
        <taxon>Acidobacteriota</taxon>
        <taxon>Holophagae</taxon>
        <taxon>Holophagales</taxon>
        <taxon>Holophagaceae</taxon>
        <taxon>Geothrix</taxon>
    </lineage>
</organism>
<dbReference type="Proteomes" id="UP000709959">
    <property type="component" value="Unassembled WGS sequence"/>
</dbReference>
<evidence type="ECO:0000313" key="2">
    <source>
        <dbReference type="Proteomes" id="UP000709959"/>
    </source>
</evidence>
<dbReference type="GO" id="GO:0016787">
    <property type="term" value="F:hydrolase activity"/>
    <property type="evidence" value="ECO:0007669"/>
    <property type="project" value="UniProtKB-KW"/>
</dbReference>
<accession>A0A936F1N2</accession>
<keyword evidence="1" id="KW-0378">Hydrolase</keyword>
<dbReference type="EMBL" id="JADKCH010000001">
    <property type="protein sequence ID" value="MBK8571502.1"/>
    <property type="molecule type" value="Genomic_DNA"/>
</dbReference>
<evidence type="ECO:0000313" key="1">
    <source>
        <dbReference type="EMBL" id="MBK8571502.1"/>
    </source>
</evidence>
<dbReference type="InterPro" id="IPR029058">
    <property type="entry name" value="AB_hydrolase_fold"/>
</dbReference>
<dbReference type="AlphaFoldDB" id="A0A936F1N2"/>
<dbReference type="SUPFAM" id="SSF53474">
    <property type="entry name" value="alpha/beta-Hydrolases"/>
    <property type="match status" value="1"/>
</dbReference>
<comment type="caution">
    <text evidence="1">The sequence shown here is derived from an EMBL/GenBank/DDBJ whole genome shotgun (WGS) entry which is preliminary data.</text>
</comment>
<dbReference type="Gene3D" id="3.40.50.1820">
    <property type="entry name" value="alpha/beta hydrolase"/>
    <property type="match status" value="1"/>
</dbReference>
<protein>
    <submittedName>
        <fullName evidence="1">Alpha/beta hydrolase</fullName>
    </submittedName>
</protein>
<reference evidence="1 2" key="1">
    <citation type="submission" date="2020-10" db="EMBL/GenBank/DDBJ databases">
        <title>Connecting structure to function with the recovery of over 1000 high-quality activated sludge metagenome-assembled genomes encoding full-length rRNA genes using long-read sequencing.</title>
        <authorList>
            <person name="Singleton C.M."/>
            <person name="Petriglieri F."/>
            <person name="Kristensen J.M."/>
            <person name="Kirkegaard R.H."/>
            <person name="Michaelsen T.Y."/>
            <person name="Andersen M.H."/>
            <person name="Karst S.M."/>
            <person name="Dueholm M.S."/>
            <person name="Nielsen P.H."/>
            <person name="Albertsen M."/>
        </authorList>
    </citation>
    <scope>NUCLEOTIDE SEQUENCE [LARGE SCALE GENOMIC DNA]</scope>
    <source>
        <strain evidence="1">OdNE_18-Q3-R46-58_MAXAC.008</strain>
    </source>
</reference>
<proteinExistence type="predicted"/>
<sequence length="330" mass="36387">MRRGLWISLGLLPLLGVGGFIAWKARAVARELVDPPFYRPQPLARVEATYRELAEGRDGDPGGTWSSEEVDGLQLWRLTRPTPSPGIVLLLHGFGDDRWGTSPALKWFPRLDAAIFTYRRRDDALRHGGTAPAVTFGAMESRDVVRMVHHLEDSGIERRRILLLGRSLGASVGLLALAELEREGRGPLAGFIWEGAPASSRSFAERLVRGPEDRWWHILAPPIGAAATVTAARMGGYAPEETDLLLRTEGMRLATPSLCFLASQDRLAPPEVQHSLAARFQSGRVIEVPTWHLHCAEVLGPGYTDAIRAAVDQWFPQDAGRGPERPRPVR</sequence>
<gene>
    <name evidence="1" type="ORF">IPN91_02450</name>
</gene>
<name>A0A936F1N2_9BACT</name>